<dbReference type="RefSeq" id="WP_310124369.1">
    <property type="nucleotide sequence ID" value="NZ_JAVDQV010000011.1"/>
</dbReference>
<organism evidence="1 2">
    <name type="scientific">Paraburkholderia terricola</name>
    <dbReference type="NCBI Taxonomy" id="169427"/>
    <lineage>
        <taxon>Bacteria</taxon>
        <taxon>Pseudomonadati</taxon>
        <taxon>Pseudomonadota</taxon>
        <taxon>Betaproteobacteria</taxon>
        <taxon>Burkholderiales</taxon>
        <taxon>Burkholderiaceae</taxon>
        <taxon>Paraburkholderia</taxon>
    </lineage>
</organism>
<keyword evidence="1" id="KW-0969">Cilium</keyword>
<reference evidence="1 2" key="1">
    <citation type="submission" date="2023-07" db="EMBL/GenBank/DDBJ databases">
        <title>Sorghum-associated microbial communities from plants grown in Nebraska, USA.</title>
        <authorList>
            <person name="Schachtman D."/>
        </authorList>
    </citation>
    <scope>NUCLEOTIDE SEQUENCE [LARGE SCALE GENOMIC DNA]</scope>
    <source>
        <strain evidence="1 2">DS1316</strain>
    </source>
</reference>
<gene>
    <name evidence="1" type="ORF">J2804_004736</name>
</gene>
<comment type="caution">
    <text evidence="1">The sequence shown here is derived from an EMBL/GenBank/DDBJ whole genome shotgun (WGS) entry which is preliminary data.</text>
</comment>
<sequence>MTINLVAAIAGKALDGLFARQTATAQNVANAGSDNFTPVRVSFEDALREAAALRPGDTQAAVSARVTGVQPGIDAPLPLDANTVRLDQEIATASETSARYAMLIGMLDRTMQIRQLAIKGG</sequence>
<dbReference type="Proteomes" id="UP001264340">
    <property type="component" value="Unassembled WGS sequence"/>
</dbReference>
<name>A0ABU1LX30_9BURK</name>
<proteinExistence type="predicted"/>
<evidence type="ECO:0000313" key="1">
    <source>
        <dbReference type="EMBL" id="MDR6411308.1"/>
    </source>
</evidence>
<evidence type="ECO:0000313" key="2">
    <source>
        <dbReference type="Proteomes" id="UP001264340"/>
    </source>
</evidence>
<keyword evidence="1" id="KW-0282">Flagellum</keyword>
<accession>A0ABU1LX30</accession>
<protein>
    <submittedName>
        <fullName evidence="1">Flagellar basal-body rod protein FlgB</fullName>
    </submittedName>
</protein>
<keyword evidence="2" id="KW-1185">Reference proteome</keyword>
<keyword evidence="1" id="KW-0966">Cell projection</keyword>
<dbReference type="EMBL" id="JAVDRP010000010">
    <property type="protein sequence ID" value="MDR6411308.1"/>
    <property type="molecule type" value="Genomic_DNA"/>
</dbReference>